<organism evidence="1">
    <name type="scientific">Yersinia enterocolitica W22703</name>
    <dbReference type="NCBI Taxonomy" id="913028"/>
    <lineage>
        <taxon>Bacteria</taxon>
        <taxon>Pseudomonadati</taxon>
        <taxon>Pseudomonadota</taxon>
        <taxon>Gammaproteobacteria</taxon>
        <taxon>Enterobacterales</taxon>
        <taxon>Yersiniaceae</taxon>
        <taxon>Yersinia</taxon>
    </lineage>
</organism>
<accession>F4N653</accession>
<proteinExistence type="predicted"/>
<gene>
    <name evidence="1" type="ORF">YEW_KS45610</name>
</gene>
<protein>
    <submittedName>
        <fullName evidence="1">Uncharacterized protein</fullName>
    </submittedName>
</protein>
<name>F4N653_YEREN</name>
<sequence>MVCAPGRAHNRLTPVIVMNYYLMMFCGLKEPNATILIL</sequence>
<reference evidence="1" key="1">
    <citation type="journal article" date="2011" name="BMC Genomics">
        <title>Shotgun sequencing of Yersinia enterocolitica strain W22703 (biotype 2, serotype O:9): genomic evidence for oscillation between invertebrates and mammals.</title>
        <authorList>
            <person name="Fuchs T.M."/>
            <person name="Brandt K."/>
            <person name="Starke M."/>
            <person name="Rattei T."/>
        </authorList>
    </citation>
    <scope>NUCLEOTIDE SEQUENCE</scope>
</reference>
<evidence type="ECO:0000313" key="1">
    <source>
        <dbReference type="EMBL" id="CBX73561.1"/>
    </source>
</evidence>
<dbReference type="EMBL" id="FR718731">
    <property type="protein sequence ID" value="CBX73561.1"/>
    <property type="molecule type" value="Genomic_DNA"/>
</dbReference>
<dbReference type="AlphaFoldDB" id="F4N653"/>